<sequence>MTVSIEGLNKELEEVTKSMELAQTEVVVPDPVKVEEEVEVKEEEKVEEVEKDKKKEEEVKEEKEEEVVEKSAKKEDKKDEKEKDKEKEEVEKSDEEDEKEDVEKSDEEDEDKEKEKKEKKDEKVAKSAEALPVGSEFITFLESVVKSTTAVAKNQENVAERLERIEKSVLPMIENIAKHFEELKAKEVQEAEVVEEVKEDEGKVELDVPETKVEEEVVVVPEAVAKSANEDEDLDGKGVEYIEKSANAPEAAEVEEEVEEVVFKAADHVGAVIDYVHAGKANPTEKGFLFGVVNRVKGGYASDRDVAAVKAIVDGRY</sequence>
<protein>
    <submittedName>
        <fullName evidence="2">Uncharacterized protein</fullName>
    </submittedName>
</protein>
<keyword evidence="3" id="KW-1185">Reference proteome</keyword>
<organism evidence="2 3">
    <name type="scientific">Bacillus phage Hakuna</name>
    <dbReference type="NCBI Taxonomy" id="1486659"/>
    <lineage>
        <taxon>Viruses</taxon>
        <taxon>Duplodnaviria</taxon>
        <taxon>Heunggongvirae</taxon>
        <taxon>Uroviricota</taxon>
        <taxon>Caudoviricetes</taxon>
        <taxon>Herelleviridae</taxon>
        <taxon>Bastillevirinae</taxon>
        <taxon>Wphvirus</taxon>
        <taxon>Wphvirus hakuna</taxon>
    </lineage>
</organism>
<reference evidence="3" key="1">
    <citation type="submission" date="2014-09" db="EMBL/GenBank/DDBJ databases">
        <authorList>
            <person name="Sauder A.B."/>
            <person name="McKenzie Q.R."/>
            <person name="Temple L.M."/>
            <person name="Alexis B.K."/>
            <person name="Al-Atrache Z."/>
            <person name="Lewis L.O."/>
            <person name="Loesser-Casey K.E."/>
            <person name="Mitchell K.J."/>
        </authorList>
    </citation>
    <scope>NUCLEOTIDE SEQUENCE [LARGE SCALE GENOMIC DNA]</scope>
</reference>
<evidence type="ECO:0000256" key="1">
    <source>
        <dbReference type="SAM" id="MobiDB-lite"/>
    </source>
</evidence>
<proteinExistence type="predicted"/>
<dbReference type="EMBL" id="KJ489399">
    <property type="protein sequence ID" value="AHZ10100.1"/>
    <property type="molecule type" value="Genomic_DNA"/>
</dbReference>
<feature type="compositionally biased region" description="Basic and acidic residues" evidence="1">
    <location>
        <begin position="113"/>
        <end position="126"/>
    </location>
</feature>
<dbReference type="Proteomes" id="UP000026900">
    <property type="component" value="Segment"/>
</dbReference>
<feature type="compositionally biased region" description="Basic and acidic residues" evidence="1">
    <location>
        <begin position="42"/>
        <end position="90"/>
    </location>
</feature>
<name>A0A024B0W3_9CAUD</name>
<accession>A0A024B0W3</accession>
<feature type="compositionally biased region" description="Acidic residues" evidence="1">
    <location>
        <begin position="91"/>
        <end position="112"/>
    </location>
</feature>
<dbReference type="GeneID" id="19526082"/>
<evidence type="ECO:0000313" key="3">
    <source>
        <dbReference type="Proteomes" id="UP000026900"/>
    </source>
</evidence>
<dbReference type="RefSeq" id="YP_009036531.1">
    <property type="nucleotide sequence ID" value="NC_024213.1"/>
</dbReference>
<feature type="region of interest" description="Disordered" evidence="1">
    <location>
        <begin position="28"/>
        <end position="128"/>
    </location>
</feature>
<dbReference type="KEGG" id="vg:19526082"/>
<evidence type="ECO:0000313" key="2">
    <source>
        <dbReference type="EMBL" id="AHZ10100.1"/>
    </source>
</evidence>